<sequence length="164" mass="17301">MNTTRKEFLRSAGAVLGGLALGGAAGTTAVAAAVATGGSKYPQAPVVGSRRVNADFTGPKAKVFFSKTIDAEHLIRLYGLVNGSISGKVAIKLHTGEQHGPNILPRDMVKAFQATIPESTIVETNTLYAGDRDTTEKHLKTLEVNGWTFCPVDIVNHPCLKAEA</sequence>
<name>A0A2Z6IDL3_9BURK</name>
<dbReference type="RefSeq" id="WP_197714291.1">
    <property type="nucleotide sequence ID" value="NZ_AP018786.1"/>
</dbReference>
<evidence type="ECO:0000256" key="1">
    <source>
        <dbReference type="SAM" id="SignalP"/>
    </source>
</evidence>
<reference evidence="2 3" key="1">
    <citation type="journal article" date="2018" name="Int. J. Syst. Evol. Microbiol.">
        <title>Mesosutterella multiformis gen. nov., sp. nov., a member of the family Sutterellaceae and Sutterella megalosphaeroides sp. nov., isolated from human faeces.</title>
        <authorList>
            <person name="Sakamoto M."/>
            <person name="Ikeyama N."/>
            <person name="Kunihiro T."/>
            <person name="Iino T."/>
            <person name="Yuki M."/>
            <person name="Ohkuma M."/>
        </authorList>
    </citation>
    <scope>NUCLEOTIDE SEQUENCE [LARGE SCALE GENOMIC DNA]</scope>
    <source>
        <strain evidence="2 3">6FBBBH3</strain>
    </source>
</reference>
<feature type="signal peptide" evidence="1">
    <location>
        <begin position="1"/>
        <end position="31"/>
    </location>
</feature>
<proteinExistence type="predicted"/>
<accession>A0A2Z6IDL3</accession>
<dbReference type="KEGG" id="sutt:SUTMEG_11090"/>
<dbReference type="AlphaFoldDB" id="A0A2Z6IDL3"/>
<dbReference type="PROSITE" id="PS51318">
    <property type="entry name" value="TAT"/>
    <property type="match status" value="1"/>
</dbReference>
<dbReference type="EMBL" id="AP018786">
    <property type="protein sequence ID" value="BBF23218.1"/>
    <property type="molecule type" value="Genomic_DNA"/>
</dbReference>
<protein>
    <recommendedName>
        <fullName evidence="4">DUF362 domain-containing protein</fullName>
    </recommendedName>
</protein>
<evidence type="ECO:0000313" key="2">
    <source>
        <dbReference type="EMBL" id="BBF23218.1"/>
    </source>
</evidence>
<keyword evidence="3" id="KW-1185">Reference proteome</keyword>
<organism evidence="2 3">
    <name type="scientific">Sutterella megalosphaeroides</name>
    <dbReference type="NCBI Taxonomy" id="2494234"/>
    <lineage>
        <taxon>Bacteria</taxon>
        <taxon>Pseudomonadati</taxon>
        <taxon>Pseudomonadota</taxon>
        <taxon>Betaproteobacteria</taxon>
        <taxon>Burkholderiales</taxon>
        <taxon>Sutterellaceae</taxon>
        <taxon>Sutterella</taxon>
    </lineage>
</organism>
<evidence type="ECO:0000313" key="3">
    <source>
        <dbReference type="Proteomes" id="UP000271003"/>
    </source>
</evidence>
<gene>
    <name evidence="2" type="ORF">SUTMEG_11090</name>
</gene>
<feature type="chain" id="PRO_5016413950" description="DUF362 domain-containing protein" evidence="1">
    <location>
        <begin position="32"/>
        <end position="164"/>
    </location>
</feature>
<dbReference type="Proteomes" id="UP000271003">
    <property type="component" value="Chromosome"/>
</dbReference>
<evidence type="ECO:0008006" key="4">
    <source>
        <dbReference type="Google" id="ProtNLM"/>
    </source>
</evidence>
<dbReference type="InterPro" id="IPR006311">
    <property type="entry name" value="TAT_signal"/>
</dbReference>
<keyword evidence="1" id="KW-0732">Signal</keyword>